<evidence type="ECO:0000259" key="1">
    <source>
        <dbReference type="Pfam" id="PF00293"/>
    </source>
</evidence>
<dbReference type="GO" id="GO:0003824">
    <property type="term" value="F:catalytic activity"/>
    <property type="evidence" value="ECO:0007669"/>
    <property type="project" value="UniProtKB-ARBA"/>
</dbReference>
<keyword evidence="3" id="KW-1185">Reference proteome</keyword>
<dbReference type="AlphaFoldDB" id="A0A7Y0DVI3"/>
<dbReference type="Gene3D" id="3.90.79.10">
    <property type="entry name" value="Nucleoside Triphosphate Pyrophosphohydrolase"/>
    <property type="match status" value="1"/>
</dbReference>
<protein>
    <submittedName>
        <fullName evidence="2">NUDIX domain-containing protein</fullName>
    </submittedName>
</protein>
<accession>A0A7Y0DVI3</accession>
<comment type="caution">
    <text evidence="2">The sequence shown here is derived from an EMBL/GenBank/DDBJ whole genome shotgun (WGS) entry which is preliminary data.</text>
</comment>
<evidence type="ECO:0000313" key="2">
    <source>
        <dbReference type="EMBL" id="NMM42360.1"/>
    </source>
</evidence>
<feature type="domain" description="Nudix hydrolase" evidence="1">
    <location>
        <begin position="87"/>
        <end position="179"/>
    </location>
</feature>
<reference evidence="2" key="1">
    <citation type="submission" date="2020-04" db="EMBL/GenBank/DDBJ databases">
        <title>Genome Sequencing for Pseudoaltermonas arctica.</title>
        <authorList>
            <person name="Elkins N.S."/>
        </authorList>
    </citation>
    <scope>NUCLEOTIDE SEQUENCE [LARGE SCALE GENOMIC DNA]</scope>
    <source>
        <strain evidence="2">NEC-BIFX-2020_0012</strain>
    </source>
</reference>
<dbReference type="Proteomes" id="UP000570493">
    <property type="component" value="Unassembled WGS sequence"/>
</dbReference>
<organism evidence="2 3">
    <name type="scientific">Pseudoalteromonas arctica</name>
    <dbReference type="NCBI Taxonomy" id="394751"/>
    <lineage>
        <taxon>Bacteria</taxon>
        <taxon>Pseudomonadati</taxon>
        <taxon>Pseudomonadota</taxon>
        <taxon>Gammaproteobacteria</taxon>
        <taxon>Alteromonadales</taxon>
        <taxon>Pseudoalteromonadaceae</taxon>
        <taxon>Pseudoalteromonas</taxon>
    </lineage>
</organism>
<dbReference type="RefSeq" id="WP_169021274.1">
    <property type="nucleotide sequence ID" value="NZ_JABBMT010000036.1"/>
</dbReference>
<evidence type="ECO:0000313" key="3">
    <source>
        <dbReference type="Proteomes" id="UP000570493"/>
    </source>
</evidence>
<dbReference type="Pfam" id="PF00293">
    <property type="entry name" value="NUDIX"/>
    <property type="match status" value="1"/>
</dbReference>
<sequence>MNKKHQEHIVCIKASAVEHREHGFVDYELNLADLMLGQRAMLENDEDFRQVLPISIFTHNGKVWAYERTSKGGESRLHNKIAVAVGGHWDMDDIITKDGIIDLEESLQKAMERELLEEVKLSSAVVKSTRLKKMICADDTEVDRVHMAMIYMHELDGEGIESAEDQLKTVGFVSPQELLDGGYNIEVWARIVCEILVSDQV</sequence>
<dbReference type="InterPro" id="IPR015797">
    <property type="entry name" value="NUDIX_hydrolase-like_dom_sf"/>
</dbReference>
<proteinExistence type="predicted"/>
<gene>
    <name evidence="2" type="ORF">HHO47_16415</name>
</gene>
<dbReference type="EMBL" id="JABBMT010000036">
    <property type="protein sequence ID" value="NMM42360.1"/>
    <property type="molecule type" value="Genomic_DNA"/>
</dbReference>
<name>A0A7Y0DVI3_9GAMM</name>
<dbReference type="InterPro" id="IPR000086">
    <property type="entry name" value="NUDIX_hydrolase_dom"/>
</dbReference>
<dbReference type="SUPFAM" id="SSF55811">
    <property type="entry name" value="Nudix"/>
    <property type="match status" value="1"/>
</dbReference>